<proteinExistence type="predicted"/>
<dbReference type="PANTHER" id="PTHR37535:SF3">
    <property type="entry name" value="FLUG DOMAIN-CONTAINING PROTEIN"/>
    <property type="match status" value="1"/>
</dbReference>
<dbReference type="AlphaFoldDB" id="A0AAD6ISC1"/>
<reference evidence="1" key="1">
    <citation type="submission" date="2023-01" db="EMBL/GenBank/DDBJ databases">
        <title>The chitinases involved in constricting ring structure development in the nematode-trapping fungus Drechslerella dactyloides.</title>
        <authorList>
            <person name="Wang R."/>
            <person name="Zhang L."/>
            <person name="Tang P."/>
            <person name="Li S."/>
            <person name="Liang L."/>
        </authorList>
    </citation>
    <scope>NUCLEOTIDE SEQUENCE</scope>
    <source>
        <strain evidence="1">YMF1.00031</strain>
    </source>
</reference>
<dbReference type="Proteomes" id="UP001221413">
    <property type="component" value="Unassembled WGS sequence"/>
</dbReference>
<dbReference type="PANTHER" id="PTHR37535">
    <property type="entry name" value="FLUG DOMAIN PROTEIN"/>
    <property type="match status" value="1"/>
</dbReference>
<evidence type="ECO:0000313" key="2">
    <source>
        <dbReference type="Proteomes" id="UP001221413"/>
    </source>
</evidence>
<sequence>MERRYGNNSLTREAMAKVYDWIEAVLRKKYPIQSHMKEKMHVNLEEFLEILNFLWLEDCDYIISPLERLQLSLFIMISAFTLGRPGSIVLANGREDAASALCYQEYRIWTFALLHRIMKKGIALCSSE</sequence>
<organism evidence="1 2">
    <name type="scientific">Drechslerella dactyloides</name>
    <name type="common">Nematode-trapping fungus</name>
    <name type="synonym">Arthrobotrys dactyloides</name>
    <dbReference type="NCBI Taxonomy" id="74499"/>
    <lineage>
        <taxon>Eukaryota</taxon>
        <taxon>Fungi</taxon>
        <taxon>Dikarya</taxon>
        <taxon>Ascomycota</taxon>
        <taxon>Pezizomycotina</taxon>
        <taxon>Orbiliomycetes</taxon>
        <taxon>Orbiliales</taxon>
        <taxon>Orbiliaceae</taxon>
        <taxon>Drechslerella</taxon>
    </lineage>
</organism>
<accession>A0AAD6ISC1</accession>
<protein>
    <submittedName>
        <fullName evidence="1">Uncharacterized protein</fullName>
    </submittedName>
</protein>
<dbReference type="EMBL" id="JAQGDS010000010">
    <property type="protein sequence ID" value="KAJ6257638.1"/>
    <property type="molecule type" value="Genomic_DNA"/>
</dbReference>
<gene>
    <name evidence="1" type="ORF">Dda_7425</name>
</gene>
<comment type="caution">
    <text evidence="1">The sequence shown here is derived from an EMBL/GenBank/DDBJ whole genome shotgun (WGS) entry which is preliminary data.</text>
</comment>
<name>A0AAD6ISC1_DREDA</name>
<keyword evidence="2" id="KW-1185">Reference proteome</keyword>
<evidence type="ECO:0000313" key="1">
    <source>
        <dbReference type="EMBL" id="KAJ6257638.1"/>
    </source>
</evidence>